<sequence>MQWRMQWRTSRECSRLLVAGVAVALTLCVPGPAGGLASASTRGAGTSGPPGARPVAGAPATARGLDPGAYPWRGDGRTWEADGHGYYVRSCASFAAWALRADGRPRHHSPDFLGDARAWRGATTVRTPRAGDIAQWDPGAGGAGRRGHVAYVAASEGGRVTLYEYNFRSPANGHRPLALNVRTVPAGNPSRYLRF</sequence>
<evidence type="ECO:0000313" key="5">
    <source>
        <dbReference type="Proteomes" id="UP000198614"/>
    </source>
</evidence>
<dbReference type="Pfam" id="PF05257">
    <property type="entry name" value="CHAP"/>
    <property type="match status" value="1"/>
</dbReference>
<feature type="region of interest" description="Disordered" evidence="1">
    <location>
        <begin position="36"/>
        <end position="68"/>
    </location>
</feature>
<accession>A0A1G7SNJ8</accession>
<reference evidence="4" key="2">
    <citation type="submission" date="2022-10" db="EMBL/GenBank/DDBJ databases">
        <title>The complete genomes of actinobacterial strains from the NBC collection.</title>
        <authorList>
            <person name="Joergensen T.S."/>
            <person name="Alvarez Arevalo M."/>
            <person name="Sterndorff E.B."/>
            <person name="Faurdal D."/>
            <person name="Vuksanovic O."/>
            <person name="Mourched A.-S."/>
            <person name="Charusanti P."/>
            <person name="Shaw S."/>
            <person name="Blin K."/>
            <person name="Weber T."/>
        </authorList>
    </citation>
    <scope>NUCLEOTIDE SEQUENCE</scope>
    <source>
        <strain evidence="4">NBC_00489</strain>
    </source>
</reference>
<evidence type="ECO:0000259" key="2">
    <source>
        <dbReference type="PROSITE" id="PS50911"/>
    </source>
</evidence>
<dbReference type="EMBL" id="FNAX01000016">
    <property type="protein sequence ID" value="SDG24603.1"/>
    <property type="molecule type" value="Genomic_DNA"/>
</dbReference>
<keyword evidence="6" id="KW-1185">Reference proteome</keyword>
<proteinExistence type="predicted"/>
<protein>
    <submittedName>
        <fullName evidence="4">CHAP domain-containing protein</fullName>
    </submittedName>
    <submittedName>
        <fullName evidence="3">Surface antigen</fullName>
    </submittedName>
</protein>
<dbReference type="Proteomes" id="UP000198614">
    <property type="component" value="Unassembled WGS sequence"/>
</dbReference>
<dbReference type="SUPFAM" id="SSF54001">
    <property type="entry name" value="Cysteine proteinases"/>
    <property type="match status" value="1"/>
</dbReference>
<dbReference type="InterPro" id="IPR007921">
    <property type="entry name" value="CHAP_dom"/>
</dbReference>
<feature type="domain" description="Peptidase C51" evidence="2">
    <location>
        <begin position="66"/>
        <end position="194"/>
    </location>
</feature>
<feature type="compositionally biased region" description="Low complexity" evidence="1">
    <location>
        <begin position="49"/>
        <end position="64"/>
    </location>
</feature>
<organism evidence="3 5">
    <name type="scientific">Streptomyces griseoaurantiacus</name>
    <dbReference type="NCBI Taxonomy" id="68213"/>
    <lineage>
        <taxon>Bacteria</taxon>
        <taxon>Bacillati</taxon>
        <taxon>Actinomycetota</taxon>
        <taxon>Actinomycetes</taxon>
        <taxon>Kitasatosporales</taxon>
        <taxon>Streptomycetaceae</taxon>
        <taxon>Streptomyces</taxon>
        <taxon>Streptomyces aurantiacus group</taxon>
    </lineage>
</organism>
<reference evidence="3 5" key="1">
    <citation type="submission" date="2016-10" db="EMBL/GenBank/DDBJ databases">
        <authorList>
            <person name="de Groot N.N."/>
        </authorList>
    </citation>
    <scope>NUCLEOTIDE SEQUENCE [LARGE SCALE GENOMIC DNA]</scope>
    <source>
        <strain evidence="3 5">CGMCC 4.1859</strain>
    </source>
</reference>
<dbReference type="Gene3D" id="3.90.1720.10">
    <property type="entry name" value="endopeptidase domain like (from Nostoc punctiforme)"/>
    <property type="match status" value="1"/>
</dbReference>
<gene>
    <name evidence="4" type="ORF">OHN36_28005</name>
    <name evidence="3" type="ORF">SAMN05216260_11670</name>
</gene>
<evidence type="ECO:0000313" key="6">
    <source>
        <dbReference type="Proteomes" id="UP001432161"/>
    </source>
</evidence>
<dbReference type="Proteomes" id="UP001432161">
    <property type="component" value="Chromosome"/>
</dbReference>
<evidence type="ECO:0000256" key="1">
    <source>
        <dbReference type="SAM" id="MobiDB-lite"/>
    </source>
</evidence>
<dbReference type="PROSITE" id="PS50911">
    <property type="entry name" value="CHAP"/>
    <property type="match status" value="1"/>
</dbReference>
<evidence type="ECO:0000313" key="4">
    <source>
        <dbReference type="EMBL" id="WUR40726.1"/>
    </source>
</evidence>
<dbReference type="OrthoDB" id="2677885at2"/>
<dbReference type="InterPro" id="IPR038765">
    <property type="entry name" value="Papain-like_cys_pep_sf"/>
</dbReference>
<evidence type="ECO:0000313" key="3">
    <source>
        <dbReference type="EMBL" id="SDG24603.1"/>
    </source>
</evidence>
<dbReference type="EMBL" id="CP108330">
    <property type="protein sequence ID" value="WUR40726.1"/>
    <property type="molecule type" value="Genomic_DNA"/>
</dbReference>
<dbReference type="AlphaFoldDB" id="A0A1G7SNJ8"/>
<name>A0A1G7SNJ8_9ACTN</name>